<proteinExistence type="predicted"/>
<feature type="compositionally biased region" description="Basic residues" evidence="1">
    <location>
        <begin position="189"/>
        <end position="203"/>
    </location>
</feature>
<gene>
    <name evidence="2" type="ORF">ACJ72_04506</name>
</gene>
<feature type="region of interest" description="Disordered" evidence="1">
    <location>
        <begin position="440"/>
        <end position="485"/>
    </location>
</feature>
<keyword evidence="3" id="KW-1185">Reference proteome</keyword>
<feature type="compositionally biased region" description="Acidic residues" evidence="1">
    <location>
        <begin position="450"/>
        <end position="463"/>
    </location>
</feature>
<dbReference type="STRING" id="1658172.A0A1B7NWL2"/>
<comment type="caution">
    <text evidence="2">The sequence shown here is derived from an EMBL/GenBank/DDBJ whole genome shotgun (WGS) entry which is preliminary data.</text>
</comment>
<organism evidence="2 3">
    <name type="scientific">Emergomyces africanus</name>
    <dbReference type="NCBI Taxonomy" id="1955775"/>
    <lineage>
        <taxon>Eukaryota</taxon>
        <taxon>Fungi</taxon>
        <taxon>Dikarya</taxon>
        <taxon>Ascomycota</taxon>
        <taxon>Pezizomycotina</taxon>
        <taxon>Eurotiomycetes</taxon>
        <taxon>Eurotiomycetidae</taxon>
        <taxon>Onygenales</taxon>
        <taxon>Ajellomycetaceae</taxon>
        <taxon>Emergomyces</taxon>
    </lineage>
</organism>
<sequence>MPSDPTRGLNRDQKRQLASVLYEGQVIDPDVEQKSSTALFSSRKRCLLHEKLKGDLIEYLLDLIKFEVGLGINLYNAHYKTLSETQKQLVNNLQQLNNMWTERVLPAEKYPNQTRQWRYQTNQCNACIVGRVAQNEATLKSLQKILKARDRPHRGYVYAPPRLLFWVEEFLHCHESKVISRGGESCKLSRSKSMPHSRRPQHKPKSDWIDETDKIIERWQRLGAATKEPTPESRSDRDLECYTPTKITRSLTVARMENGKRPRRAQQQSYGNLSHNKPNSIVNDRDHGSTHAHQNSRDNGTISEHPRTFGHELDSDGRTQHGKSPIPNLEIPPVRRDSVTSLSSNYSCSPPTTPVTEQLTVCTGRYNCLPVSPSTRVVRNVTAVGSPTGEGTGHYNREANFDPDLAYELNSYIDADRSNKGDRSKADDWGGANAIKTTPELECISCREPEDSESEWDDDSVYDSDEHYSPAGHARDHGFHIASPR</sequence>
<feature type="region of interest" description="Disordered" evidence="1">
    <location>
        <begin position="184"/>
        <end position="355"/>
    </location>
</feature>
<accession>A0A1B7NWL2</accession>
<evidence type="ECO:0000313" key="2">
    <source>
        <dbReference type="EMBL" id="OAX81156.1"/>
    </source>
</evidence>
<feature type="compositionally biased region" description="Basic and acidic residues" evidence="1">
    <location>
        <begin position="464"/>
        <end position="479"/>
    </location>
</feature>
<feature type="compositionally biased region" description="Polar residues" evidence="1">
    <location>
        <begin position="339"/>
        <end position="355"/>
    </location>
</feature>
<feature type="compositionally biased region" description="Basic and acidic residues" evidence="1">
    <location>
        <begin position="204"/>
        <end position="220"/>
    </location>
</feature>
<reference evidence="2 3" key="1">
    <citation type="submission" date="2015-07" db="EMBL/GenBank/DDBJ databases">
        <title>Emmonsia species relationships and genome sequence.</title>
        <authorList>
            <person name="Cuomo C.A."/>
            <person name="Schwartz I.S."/>
            <person name="Kenyon C."/>
            <person name="de Hoog G.S."/>
            <person name="Govender N.P."/>
            <person name="Botha A."/>
            <person name="Moreno L."/>
            <person name="de Vries M."/>
            <person name="Munoz J.F."/>
            <person name="Stielow J.B."/>
        </authorList>
    </citation>
    <scope>NUCLEOTIDE SEQUENCE [LARGE SCALE GENOMIC DNA]</scope>
    <source>
        <strain evidence="2 3">CBS 136260</strain>
    </source>
</reference>
<feature type="compositionally biased region" description="Basic and acidic residues" evidence="1">
    <location>
        <begin position="304"/>
        <end position="319"/>
    </location>
</feature>
<feature type="compositionally biased region" description="Polar residues" evidence="1">
    <location>
        <begin position="291"/>
        <end position="302"/>
    </location>
</feature>
<dbReference type="Proteomes" id="UP000091918">
    <property type="component" value="Unassembled WGS sequence"/>
</dbReference>
<evidence type="ECO:0000256" key="1">
    <source>
        <dbReference type="SAM" id="MobiDB-lite"/>
    </source>
</evidence>
<dbReference type="EMBL" id="LGUA01000535">
    <property type="protein sequence ID" value="OAX81156.1"/>
    <property type="molecule type" value="Genomic_DNA"/>
</dbReference>
<feature type="compositionally biased region" description="Basic and acidic residues" evidence="1">
    <location>
        <begin position="229"/>
        <end position="240"/>
    </location>
</feature>
<dbReference type="AlphaFoldDB" id="A0A1B7NWL2"/>
<feature type="compositionally biased region" description="Polar residues" evidence="1">
    <location>
        <begin position="265"/>
        <end position="282"/>
    </location>
</feature>
<dbReference type="OrthoDB" id="3786931at2759"/>
<protein>
    <submittedName>
        <fullName evidence="2">Uncharacterized protein</fullName>
    </submittedName>
</protein>
<name>A0A1B7NWL2_9EURO</name>
<evidence type="ECO:0000313" key="3">
    <source>
        <dbReference type="Proteomes" id="UP000091918"/>
    </source>
</evidence>